<comment type="caution">
    <text evidence="1">The sequence shown here is derived from an EMBL/GenBank/DDBJ whole genome shotgun (WGS) entry which is preliminary data.</text>
</comment>
<dbReference type="EMBL" id="QRAO01000002">
    <property type="protein sequence ID" value="RDK87343.1"/>
    <property type="molecule type" value="Genomic_DNA"/>
</dbReference>
<organism evidence="1 2">
    <name type="scientific">Marinirhabdus gelatinilytica</name>
    <dbReference type="NCBI Taxonomy" id="1703343"/>
    <lineage>
        <taxon>Bacteria</taxon>
        <taxon>Pseudomonadati</taxon>
        <taxon>Bacteroidota</taxon>
        <taxon>Flavobacteriia</taxon>
        <taxon>Flavobacteriales</taxon>
        <taxon>Flavobacteriaceae</taxon>
    </lineage>
</organism>
<sequence length="39" mass="4580">MYKVGNAFKYAKKMINENNFHINLSYALHREIGSHPNDN</sequence>
<name>A0A370QG52_9FLAO</name>
<evidence type="ECO:0000313" key="1">
    <source>
        <dbReference type="EMBL" id="RDK87343.1"/>
    </source>
</evidence>
<protein>
    <submittedName>
        <fullName evidence="1">Uncharacterized protein</fullName>
    </submittedName>
</protein>
<accession>A0A370QG52</accession>
<proteinExistence type="predicted"/>
<gene>
    <name evidence="1" type="ORF">C8D94_102530</name>
</gene>
<keyword evidence="2" id="KW-1185">Reference proteome</keyword>
<dbReference type="AlphaFoldDB" id="A0A370QG52"/>
<reference evidence="1 2" key="1">
    <citation type="submission" date="2018-07" db="EMBL/GenBank/DDBJ databases">
        <title>Genomic Encyclopedia of Type Strains, Phase IV (KMG-IV): sequencing the most valuable type-strain genomes for metagenomic binning, comparative biology and taxonomic classification.</title>
        <authorList>
            <person name="Goeker M."/>
        </authorList>
    </citation>
    <scope>NUCLEOTIDE SEQUENCE [LARGE SCALE GENOMIC DNA]</scope>
    <source>
        <strain evidence="1 2">DSM 101478</strain>
    </source>
</reference>
<dbReference type="Proteomes" id="UP000255317">
    <property type="component" value="Unassembled WGS sequence"/>
</dbReference>
<evidence type="ECO:0000313" key="2">
    <source>
        <dbReference type="Proteomes" id="UP000255317"/>
    </source>
</evidence>